<reference evidence="1" key="1">
    <citation type="submission" date="2018-05" db="EMBL/GenBank/DDBJ databases">
        <authorList>
            <person name="Lanie J.A."/>
            <person name="Ng W.-L."/>
            <person name="Kazmierczak K.M."/>
            <person name="Andrzejewski T.M."/>
            <person name="Davidsen T.M."/>
            <person name="Wayne K.J."/>
            <person name="Tettelin H."/>
            <person name="Glass J.I."/>
            <person name="Rusch D."/>
            <person name="Podicherti R."/>
            <person name="Tsui H.-C.T."/>
            <person name="Winkler M.E."/>
        </authorList>
    </citation>
    <scope>NUCLEOTIDE SEQUENCE</scope>
</reference>
<dbReference type="AlphaFoldDB" id="A0A382W2D1"/>
<feature type="non-terminal residue" evidence="1">
    <location>
        <position position="30"/>
    </location>
</feature>
<proteinExistence type="predicted"/>
<name>A0A382W2D1_9ZZZZ</name>
<gene>
    <name evidence="1" type="ORF">METZ01_LOCUS405826</name>
</gene>
<organism evidence="1">
    <name type="scientific">marine metagenome</name>
    <dbReference type="NCBI Taxonomy" id="408172"/>
    <lineage>
        <taxon>unclassified sequences</taxon>
        <taxon>metagenomes</taxon>
        <taxon>ecological metagenomes</taxon>
    </lineage>
</organism>
<accession>A0A382W2D1</accession>
<evidence type="ECO:0000313" key="1">
    <source>
        <dbReference type="EMBL" id="SVD52972.1"/>
    </source>
</evidence>
<dbReference type="EMBL" id="UINC01156514">
    <property type="protein sequence ID" value="SVD52972.1"/>
    <property type="molecule type" value="Genomic_DNA"/>
</dbReference>
<protein>
    <submittedName>
        <fullName evidence="1">Uncharacterized protein</fullName>
    </submittedName>
</protein>
<sequence length="30" mass="3181">VADELLLVELLLALRIDTLPVEASFAAVAD</sequence>
<feature type="non-terminal residue" evidence="1">
    <location>
        <position position="1"/>
    </location>
</feature>